<dbReference type="NCBIfam" id="TIGR00452">
    <property type="entry name" value="tRNA 5-methoxyuridine(34)/uridine 5-oxyacetic acid(34) synthase CmoB"/>
    <property type="match status" value="1"/>
</dbReference>
<feature type="binding site" evidence="3">
    <location>
        <begin position="194"/>
        <end position="195"/>
    </location>
    <ligand>
        <name>carboxy-S-adenosyl-L-methionine</name>
        <dbReference type="ChEBI" id="CHEBI:134278"/>
    </ligand>
</feature>
<dbReference type="InterPro" id="IPR029063">
    <property type="entry name" value="SAM-dependent_MTases_sf"/>
</dbReference>
<keyword evidence="1 3" id="KW-0808">Transferase</keyword>
<comment type="function">
    <text evidence="3">Catalyzes carboxymethyl transfer from carboxy-S-adenosyl-L-methionine (Cx-SAM) to 5-hydroxyuridine (ho5U) to form 5-carboxymethoxyuridine (cmo5U) at position 34 in tRNAs.</text>
</comment>
<dbReference type="Proteomes" id="UP001624684">
    <property type="component" value="Unassembled WGS sequence"/>
</dbReference>
<evidence type="ECO:0000313" key="5">
    <source>
        <dbReference type="Proteomes" id="UP001624684"/>
    </source>
</evidence>
<keyword evidence="5" id="KW-1185">Reference proteome</keyword>
<sequence>MNNTIFNAEQALYLYLIQLSKYHPRADQWLASLPIWLSAIKDKRRYAHAPSYAATIDRLPDVTAMQIELRDKVEVMLDWELADFKKTHNLLANLKPWRKGPFYLSSGSTDRSIHIDTEWRSDFKWERVRKHLDLYKKRILDVGGGSGYHGFRMLGDGAKSVIVIDPSCLFYHQFMAIKHFMGVSLPIHYIPVPLEELPRDAELFDVVFSMGVLYHRTSPFEHLDQLKGQLNQGGTLVLETLIVDGDEQTVLVPESRYAQMNNVYFLPSIAALTKWLVKVGFKDVRCVDVDVTSTDEQRATGWMDYHSLVDFLDPNDDNKTLEGYPRPKRAVMLATK</sequence>
<dbReference type="EC" id="2.5.1.-" evidence="3"/>
<comment type="subunit">
    <text evidence="3">Homotetramer.</text>
</comment>
<proteinExistence type="inferred from homology"/>
<comment type="similarity">
    <text evidence="3">Belongs to the class I-like SAM-binding methyltransferase superfamily. CmoB family.</text>
</comment>
<dbReference type="CDD" id="cd02440">
    <property type="entry name" value="AdoMet_MTases"/>
    <property type="match status" value="1"/>
</dbReference>
<dbReference type="SUPFAM" id="SSF53335">
    <property type="entry name" value="S-adenosyl-L-methionine-dependent methyltransferases"/>
    <property type="match status" value="1"/>
</dbReference>
<dbReference type="PANTHER" id="PTHR43464">
    <property type="entry name" value="METHYLTRANSFERASE"/>
    <property type="match status" value="1"/>
</dbReference>
<feature type="binding site" evidence="3">
    <location>
        <position position="329"/>
    </location>
    <ligand>
        <name>carboxy-S-adenosyl-L-methionine</name>
        <dbReference type="ChEBI" id="CHEBI:134278"/>
    </ligand>
</feature>
<evidence type="ECO:0000256" key="2">
    <source>
        <dbReference type="ARBA" id="ARBA00022694"/>
    </source>
</evidence>
<evidence type="ECO:0000256" key="1">
    <source>
        <dbReference type="ARBA" id="ARBA00022679"/>
    </source>
</evidence>
<organism evidence="4 5">
    <name type="scientific">Moraxella oculi</name>
    <dbReference type="NCBI Taxonomy" id="2940516"/>
    <lineage>
        <taxon>Bacteria</taxon>
        <taxon>Pseudomonadati</taxon>
        <taxon>Pseudomonadota</taxon>
        <taxon>Gammaproteobacteria</taxon>
        <taxon>Moraxellales</taxon>
        <taxon>Moraxellaceae</taxon>
        <taxon>Moraxella</taxon>
    </lineage>
</organism>
<evidence type="ECO:0000313" key="4">
    <source>
        <dbReference type="EMBL" id="MFL1733004.1"/>
    </source>
</evidence>
<feature type="binding site" evidence="3">
    <location>
        <begin position="165"/>
        <end position="167"/>
    </location>
    <ligand>
        <name>carboxy-S-adenosyl-L-methionine</name>
        <dbReference type="ChEBI" id="CHEBI:134278"/>
    </ligand>
</feature>
<dbReference type="InterPro" id="IPR027555">
    <property type="entry name" value="Mo5U34_MeTrfas-like"/>
</dbReference>
<dbReference type="InterPro" id="IPR010017">
    <property type="entry name" value="CmoB"/>
</dbReference>
<dbReference type="NCBIfam" id="NF011650">
    <property type="entry name" value="PRK15068.1"/>
    <property type="match status" value="1"/>
</dbReference>
<gene>
    <name evidence="3 4" type="primary">cmoB</name>
    <name evidence="4" type="ORF">ACJHVH_08430</name>
</gene>
<evidence type="ECO:0000256" key="3">
    <source>
        <dbReference type="HAMAP-Rule" id="MF_01590"/>
    </source>
</evidence>
<feature type="binding site" evidence="3">
    <location>
        <position position="143"/>
    </location>
    <ligand>
        <name>carboxy-S-adenosyl-L-methionine</name>
        <dbReference type="ChEBI" id="CHEBI:134278"/>
    </ligand>
</feature>
<reference evidence="4 5" key="1">
    <citation type="submission" date="2024-11" db="EMBL/GenBank/DDBJ databases">
        <title>First Report of Moraxella oculi in Brazil in an Infectious Bovine Keratoconjunctivitis Outbreak.</title>
        <authorList>
            <person name="Carvalho C.V."/>
            <person name="Domingues R."/>
            <person name="Coutinho C."/>
            <person name="Honorio N.T.B.S."/>
            <person name="Faza D.R.L.R."/>
            <person name="Carvalho W.A."/>
            <person name="Machado A.B.F."/>
            <person name="Martins M.F."/>
            <person name="Gaspar E.B."/>
        </authorList>
    </citation>
    <scope>NUCLEOTIDE SEQUENCE [LARGE SCALE GENOMIC DNA]</scope>
    <source>
        <strain evidence="4 5">2117LE</strain>
    </source>
</reference>
<dbReference type="HAMAP" id="MF_01590">
    <property type="entry name" value="tRNA_carboxymethyltr_CmoB"/>
    <property type="match status" value="1"/>
</dbReference>
<keyword evidence="2 3" id="KW-0819">tRNA processing</keyword>
<dbReference type="Pfam" id="PF08003">
    <property type="entry name" value="Methyltransf_9"/>
    <property type="match status" value="1"/>
</dbReference>
<feature type="binding site" evidence="3">
    <location>
        <position position="99"/>
    </location>
    <ligand>
        <name>carboxy-S-adenosyl-L-methionine</name>
        <dbReference type="ChEBI" id="CHEBI:134278"/>
    </ligand>
</feature>
<dbReference type="EMBL" id="JBJJXE010000017">
    <property type="protein sequence ID" value="MFL1733004.1"/>
    <property type="molecule type" value="Genomic_DNA"/>
</dbReference>
<dbReference type="GO" id="GO:0016740">
    <property type="term" value="F:transferase activity"/>
    <property type="evidence" value="ECO:0007669"/>
    <property type="project" value="UniProtKB-KW"/>
</dbReference>
<feature type="binding site" evidence="3">
    <location>
        <position position="214"/>
    </location>
    <ligand>
        <name>carboxy-S-adenosyl-L-methionine</name>
        <dbReference type="ChEBI" id="CHEBI:134278"/>
    </ligand>
</feature>
<comment type="catalytic activity">
    <reaction evidence="3">
        <text>carboxy-S-adenosyl-L-methionine + 5-hydroxyuridine(34) in tRNA = 5-carboxymethoxyuridine(34) in tRNA + S-adenosyl-L-homocysteine + H(+)</text>
        <dbReference type="Rhea" id="RHEA:52848"/>
        <dbReference type="Rhea" id="RHEA-COMP:13381"/>
        <dbReference type="Rhea" id="RHEA-COMP:13383"/>
        <dbReference type="ChEBI" id="CHEBI:15378"/>
        <dbReference type="ChEBI" id="CHEBI:57856"/>
        <dbReference type="ChEBI" id="CHEBI:134278"/>
        <dbReference type="ChEBI" id="CHEBI:136877"/>
        <dbReference type="ChEBI" id="CHEBI:136879"/>
    </reaction>
</comment>
<feature type="binding site" evidence="3">
    <location>
        <position position="210"/>
    </location>
    <ligand>
        <name>carboxy-S-adenosyl-L-methionine</name>
        <dbReference type="ChEBI" id="CHEBI:134278"/>
    </ligand>
</feature>
<accession>A0ABW8UAE6</accession>
<comment type="caution">
    <text evidence="4">The sequence shown here is derived from an EMBL/GenBank/DDBJ whole genome shotgun (WGS) entry which is preliminary data.</text>
</comment>
<feature type="binding site" evidence="3">
    <location>
        <position position="119"/>
    </location>
    <ligand>
        <name>carboxy-S-adenosyl-L-methionine</name>
        <dbReference type="ChEBI" id="CHEBI:134278"/>
    </ligand>
</feature>
<feature type="binding site" evidence="3">
    <location>
        <position position="124"/>
    </location>
    <ligand>
        <name>carboxy-S-adenosyl-L-methionine</name>
        <dbReference type="ChEBI" id="CHEBI:134278"/>
    </ligand>
</feature>
<protein>
    <recommendedName>
        <fullName evidence="3">tRNA U34 carboxymethyltransferase</fullName>
        <ecNumber evidence="3">2.5.1.-</ecNumber>
    </recommendedName>
</protein>
<name>A0ABW8UAE6_9GAMM</name>
<dbReference type="Gene3D" id="3.40.50.150">
    <property type="entry name" value="Vaccinia Virus protein VP39"/>
    <property type="match status" value="1"/>
</dbReference>
<dbReference type="RefSeq" id="WP_407069510.1">
    <property type="nucleotide sequence ID" value="NZ_JBJJXE010000017.1"/>
</dbReference>
<dbReference type="PANTHER" id="PTHR43464:SF95">
    <property type="entry name" value="TRNA U34 CARBOXYMETHYLTRANSFERASE"/>
    <property type="match status" value="1"/>
</dbReference>